<organism evidence="29 30">
    <name type="scientific">Hanamia caeni</name>
    <dbReference type="NCBI Taxonomy" id="2294116"/>
    <lineage>
        <taxon>Bacteria</taxon>
        <taxon>Pseudomonadati</taxon>
        <taxon>Bacteroidota</taxon>
        <taxon>Chitinophagia</taxon>
        <taxon>Chitinophagales</taxon>
        <taxon>Chitinophagaceae</taxon>
        <taxon>Hanamia</taxon>
    </lineage>
</organism>
<dbReference type="InterPro" id="IPR001341">
    <property type="entry name" value="Asp_kinase"/>
</dbReference>
<dbReference type="InterPro" id="IPR019811">
    <property type="entry name" value="HDH_CS"/>
</dbReference>
<evidence type="ECO:0000256" key="26">
    <source>
        <dbReference type="ARBA" id="ARBA00048841"/>
    </source>
</evidence>
<dbReference type="PROSITE" id="PS51671">
    <property type="entry name" value="ACT"/>
    <property type="match status" value="1"/>
</dbReference>
<dbReference type="GO" id="GO:0004072">
    <property type="term" value="F:aspartate kinase activity"/>
    <property type="evidence" value="ECO:0007669"/>
    <property type="project" value="UniProtKB-EC"/>
</dbReference>
<dbReference type="InterPro" id="IPR049638">
    <property type="entry name" value="AK-HD"/>
</dbReference>
<dbReference type="PANTHER" id="PTHR43070:SF3">
    <property type="entry name" value="HOMOSERINE DEHYDROGENASE"/>
    <property type="match status" value="1"/>
</dbReference>
<gene>
    <name evidence="29" type="ORF">EFY79_11850</name>
</gene>
<dbReference type="PROSITE" id="PS00324">
    <property type="entry name" value="ASPARTOKINASE"/>
    <property type="match status" value="1"/>
</dbReference>
<evidence type="ECO:0000256" key="25">
    <source>
        <dbReference type="ARBA" id="ARBA00048561"/>
    </source>
</evidence>
<evidence type="ECO:0000256" key="10">
    <source>
        <dbReference type="ARBA" id="ARBA00022605"/>
    </source>
</evidence>
<dbReference type="SUPFAM" id="SSF51735">
    <property type="entry name" value="NAD(P)-binding Rossmann-fold domains"/>
    <property type="match status" value="1"/>
</dbReference>
<keyword evidence="14" id="KW-0547">Nucleotide-binding</keyword>
<evidence type="ECO:0000256" key="15">
    <source>
        <dbReference type="ARBA" id="ARBA00022777"/>
    </source>
</evidence>
<keyword evidence="11 29" id="KW-0808">Transferase</keyword>
<dbReference type="UniPathway" id="UPA00034">
    <property type="reaction ID" value="UER00015"/>
</dbReference>
<evidence type="ECO:0000256" key="14">
    <source>
        <dbReference type="ARBA" id="ARBA00022741"/>
    </source>
</evidence>
<dbReference type="Gene3D" id="3.40.50.720">
    <property type="entry name" value="NAD(P)-binding Rossmann-like Domain"/>
    <property type="match status" value="1"/>
</dbReference>
<evidence type="ECO:0000256" key="27">
    <source>
        <dbReference type="ARBA" id="ARBA00049031"/>
    </source>
</evidence>
<dbReference type="InterPro" id="IPR054352">
    <property type="entry name" value="ACT_Aspartokinase"/>
</dbReference>
<keyword evidence="21" id="KW-0457">Lysine biosynthesis</keyword>
<comment type="similarity">
    <text evidence="8">In the N-terminal section; belongs to the aspartokinase family.</text>
</comment>
<dbReference type="PROSITE" id="PS01042">
    <property type="entry name" value="HOMOSER_DHGENASE"/>
    <property type="match status" value="1"/>
</dbReference>
<evidence type="ECO:0000256" key="5">
    <source>
        <dbReference type="ARBA" id="ARBA00005062"/>
    </source>
</evidence>
<dbReference type="FunFam" id="3.30.360.10:FF:000006">
    <property type="entry name" value="Bifunctional aspartokinase/homoserine dehydrogenase"/>
    <property type="match status" value="1"/>
</dbReference>
<dbReference type="Pfam" id="PF00742">
    <property type="entry name" value="Homoserine_dh"/>
    <property type="match status" value="1"/>
</dbReference>
<feature type="domain" description="ACT" evidence="28">
    <location>
        <begin position="401"/>
        <end position="479"/>
    </location>
</feature>
<keyword evidence="23" id="KW-0511">Multifunctional enzyme</keyword>
<comment type="pathway">
    <text evidence="4">Amino-acid biosynthesis; L-threonine biosynthesis; L-threonine from L-aspartate: step 3/5.</text>
</comment>
<dbReference type="GO" id="GO:0050661">
    <property type="term" value="F:NADP binding"/>
    <property type="evidence" value="ECO:0007669"/>
    <property type="project" value="InterPro"/>
</dbReference>
<dbReference type="PANTHER" id="PTHR43070">
    <property type="match status" value="1"/>
</dbReference>
<dbReference type="UniPathway" id="UPA00051">
    <property type="reaction ID" value="UER00462"/>
</dbReference>
<evidence type="ECO:0000256" key="2">
    <source>
        <dbReference type="ARBA" id="ARBA00004766"/>
    </source>
</evidence>
<keyword evidence="18 29" id="KW-0560">Oxidoreductase</keyword>
<evidence type="ECO:0000259" key="28">
    <source>
        <dbReference type="PROSITE" id="PS51671"/>
    </source>
</evidence>
<evidence type="ECO:0000256" key="4">
    <source>
        <dbReference type="ARBA" id="ARBA00005056"/>
    </source>
</evidence>
<dbReference type="AlphaFoldDB" id="A0A3M9NCV1"/>
<proteinExistence type="inferred from homology"/>
<evidence type="ECO:0000313" key="30">
    <source>
        <dbReference type="Proteomes" id="UP000267223"/>
    </source>
</evidence>
<dbReference type="Gene3D" id="3.30.360.10">
    <property type="entry name" value="Dihydrodipicolinate Reductase, domain 2"/>
    <property type="match status" value="1"/>
</dbReference>
<dbReference type="NCBIfam" id="TIGR00657">
    <property type="entry name" value="asp_kinases"/>
    <property type="match status" value="1"/>
</dbReference>
<comment type="pathway">
    <text evidence="5">Amino-acid biosynthesis; L-methionine biosynthesis via de novo pathway; L-homoserine from L-aspartate: step 3/3.</text>
</comment>
<dbReference type="InterPro" id="IPR011147">
    <property type="entry name" value="Bifunc_Aspkin/hSer_DH"/>
</dbReference>
<comment type="catalytic activity">
    <reaction evidence="26">
        <text>L-homoserine + NADP(+) = L-aspartate 4-semialdehyde + NADPH + H(+)</text>
        <dbReference type="Rhea" id="RHEA:15761"/>
        <dbReference type="ChEBI" id="CHEBI:15378"/>
        <dbReference type="ChEBI" id="CHEBI:57476"/>
        <dbReference type="ChEBI" id="CHEBI:57783"/>
        <dbReference type="ChEBI" id="CHEBI:58349"/>
        <dbReference type="ChEBI" id="CHEBI:537519"/>
        <dbReference type="EC" id="1.1.1.3"/>
    </reaction>
    <physiologicalReaction direction="right-to-left" evidence="26">
        <dbReference type="Rhea" id="RHEA:15763"/>
    </physiologicalReaction>
</comment>
<evidence type="ECO:0000256" key="11">
    <source>
        <dbReference type="ARBA" id="ARBA00022679"/>
    </source>
</evidence>
<evidence type="ECO:0000256" key="1">
    <source>
        <dbReference type="ARBA" id="ARBA00001920"/>
    </source>
</evidence>
<keyword evidence="10" id="KW-0028">Amino-acid biosynthesis</keyword>
<comment type="similarity">
    <text evidence="7">In the C-terminal section; belongs to the homoserine dehydrogenase family.</text>
</comment>
<comment type="function">
    <text evidence="24">Bifunctional aspartate kinase and homoserine dehydrogenase that catalyzes the first and the third steps toward the synthesis of lysine, methionine and threonine from aspartate.</text>
</comment>
<dbReference type="GO" id="GO:0046872">
    <property type="term" value="F:metal ion binding"/>
    <property type="evidence" value="ECO:0007669"/>
    <property type="project" value="UniProtKB-KW"/>
</dbReference>
<dbReference type="InterPro" id="IPR002912">
    <property type="entry name" value="ACT_dom"/>
</dbReference>
<evidence type="ECO:0000256" key="3">
    <source>
        <dbReference type="ARBA" id="ARBA00004986"/>
    </source>
</evidence>
<dbReference type="InterPro" id="IPR001048">
    <property type="entry name" value="Asp/Glu/Uridylate_kinase"/>
</dbReference>
<comment type="pathway">
    <text evidence="2">Amino-acid biosynthesis; L-lysine biosynthesis via DAP pathway; (S)-tetrahydrodipicolinate from L-aspartate: step 1/4.</text>
</comment>
<name>A0A3M9NCV1_9BACT</name>
<comment type="caution">
    <text evidence="29">The sequence shown here is derived from an EMBL/GenBank/DDBJ whole genome shotgun (WGS) entry which is preliminary data.</text>
</comment>
<evidence type="ECO:0000256" key="9">
    <source>
        <dbReference type="ARBA" id="ARBA00011881"/>
    </source>
</evidence>
<dbReference type="RefSeq" id="WP_123120932.1">
    <property type="nucleotide sequence ID" value="NZ_RJJR01000009.1"/>
</dbReference>
<evidence type="ECO:0000256" key="19">
    <source>
        <dbReference type="ARBA" id="ARBA00023027"/>
    </source>
</evidence>
<dbReference type="InterPro" id="IPR001342">
    <property type="entry name" value="HDH_cat"/>
</dbReference>
<sequence length="815" mass="89786">MRVLKFGGSSVANAENINKIVSILQNRLNNERLIVVVSALGGITDALLNSVILASEGNDEYKQQLKKIETRHLELTKQLIPVSKQSRVLSMVKQHCNEIEDICNGVFLLQEVTSRTKDRIMSYGELLSSQIISAKFESIGLKNKWVDARKIIITNSNFEHAIVNFDISNAKIESAFSESNHSFFLVPGFIASDQKGITTTLGRGGSDFTAAIIAAALDAKALEIWTDVSGMMTADPRLVSNAKIIPKVLYREAMELSHFGAKVVYPPTIQPVMRKNIPVWIKSTFSPDHHGTLIENVSDHKNGSGVRGISSINKIALLSLEGSGMAGVPGFSKRLFETLANEQINVILITQSSSEHSICVSIEDAFAEKAKNAVDNEFSFEIERLKVDPLIIEKELAIIALVGDKMKSHPGISGKMFSALGRNGINVRAISQGSSERNISAVISFNDVKKAVNVLHEEFFETAFKQVNLFVAGVGNVGSRLLSQLLQQHIYLKENLRLSIRVAGIANSKKMLFNDNGIDLKNWREQLPAADDMNLAQFVNSIKTKNFRNSVFVDVTANKDVAEHYDEILQKSVSIVACNKIAASSSYSYYEKLKNRAREFNVQFLFETNVGAGLPVIGTLNDLILSGDKVNKIEAVLSGTLNFVFNNYDGVTSFSQVVRQAQAEGYTEPDPRLDLSGIDVVRKIMILARESGEKIEMEDVTNNAFMPAECMEGTVEDFYKCMEKHESHFKNIVDEANKSGKKLKFVATYENGKASVGLKQIGSDHDFYHLYGKDNVVAFYTQRYTGQPLVVKGAGAGADVTASGVFADIIRAVRI</sequence>
<dbReference type="CDD" id="cd04921">
    <property type="entry name" value="ACT_AKi-HSDH-ThrA-like_1"/>
    <property type="match status" value="1"/>
</dbReference>
<evidence type="ECO:0000313" key="29">
    <source>
        <dbReference type="EMBL" id="RNI35652.1"/>
    </source>
</evidence>
<dbReference type="Gene3D" id="3.40.1160.10">
    <property type="entry name" value="Acetylglutamate kinase-like"/>
    <property type="match status" value="1"/>
</dbReference>
<comment type="catalytic activity">
    <reaction evidence="27">
        <text>L-homoserine + NAD(+) = L-aspartate 4-semialdehyde + NADH + H(+)</text>
        <dbReference type="Rhea" id="RHEA:15757"/>
        <dbReference type="ChEBI" id="CHEBI:15378"/>
        <dbReference type="ChEBI" id="CHEBI:57476"/>
        <dbReference type="ChEBI" id="CHEBI:57540"/>
        <dbReference type="ChEBI" id="CHEBI:57945"/>
        <dbReference type="ChEBI" id="CHEBI:537519"/>
        <dbReference type="EC" id="1.1.1.3"/>
    </reaction>
    <physiologicalReaction direction="right-to-left" evidence="27">
        <dbReference type="Rhea" id="RHEA:15759"/>
    </physiologicalReaction>
</comment>
<dbReference type="GO" id="GO:0009090">
    <property type="term" value="P:homoserine biosynthetic process"/>
    <property type="evidence" value="ECO:0007669"/>
    <property type="project" value="UniProtKB-ARBA"/>
</dbReference>
<evidence type="ECO:0000256" key="20">
    <source>
        <dbReference type="ARBA" id="ARBA00023053"/>
    </source>
</evidence>
<evidence type="ECO:0000256" key="6">
    <source>
        <dbReference type="ARBA" id="ARBA00005139"/>
    </source>
</evidence>
<evidence type="ECO:0000256" key="24">
    <source>
        <dbReference type="ARBA" id="ARBA00044938"/>
    </source>
</evidence>
<evidence type="ECO:0000256" key="21">
    <source>
        <dbReference type="ARBA" id="ARBA00023154"/>
    </source>
</evidence>
<dbReference type="CDD" id="cd04243">
    <property type="entry name" value="AAK_AK-HSDH-like"/>
    <property type="match status" value="1"/>
</dbReference>
<comment type="pathway">
    <text evidence="6">Amino-acid biosynthesis; L-threonine biosynthesis; L-threonine from L-aspartate: step 1/5.</text>
</comment>
<comment type="catalytic activity">
    <reaction evidence="25">
        <text>L-aspartate + ATP = 4-phospho-L-aspartate + ADP</text>
        <dbReference type="Rhea" id="RHEA:23776"/>
        <dbReference type="ChEBI" id="CHEBI:29991"/>
        <dbReference type="ChEBI" id="CHEBI:30616"/>
        <dbReference type="ChEBI" id="CHEBI:57535"/>
        <dbReference type="ChEBI" id="CHEBI:456216"/>
        <dbReference type="EC" id="2.7.2.4"/>
    </reaction>
    <physiologicalReaction direction="left-to-right" evidence="25">
        <dbReference type="Rhea" id="RHEA:23777"/>
    </physiologicalReaction>
</comment>
<dbReference type="FunFam" id="3.40.50.720:FF:000083">
    <property type="entry name" value="Bifunctional aspartokinase/homoserine dehydrogenase"/>
    <property type="match status" value="1"/>
</dbReference>
<evidence type="ECO:0000256" key="23">
    <source>
        <dbReference type="ARBA" id="ARBA00023268"/>
    </source>
</evidence>
<dbReference type="NCBIfam" id="NF007003">
    <property type="entry name" value="PRK09466.1"/>
    <property type="match status" value="1"/>
</dbReference>
<dbReference type="GO" id="GO:0009086">
    <property type="term" value="P:methionine biosynthetic process"/>
    <property type="evidence" value="ECO:0007669"/>
    <property type="project" value="UniProtKB-KW"/>
</dbReference>
<evidence type="ECO:0000256" key="8">
    <source>
        <dbReference type="ARBA" id="ARBA00010046"/>
    </source>
</evidence>
<dbReference type="InterPro" id="IPR036393">
    <property type="entry name" value="AceGlu_kinase-like_sf"/>
</dbReference>
<evidence type="ECO:0000256" key="18">
    <source>
        <dbReference type="ARBA" id="ARBA00023002"/>
    </source>
</evidence>
<dbReference type="EC" id="1.1.1.3" evidence="29"/>
<keyword evidence="15 29" id="KW-0418">Kinase</keyword>
<dbReference type="Proteomes" id="UP000267223">
    <property type="component" value="Unassembled WGS sequence"/>
</dbReference>
<dbReference type="FunFam" id="3.30.2130.10:FF:000001">
    <property type="entry name" value="Bifunctional aspartokinase/homoserine dehydrogenase"/>
    <property type="match status" value="1"/>
</dbReference>
<dbReference type="GO" id="GO:0005524">
    <property type="term" value="F:ATP binding"/>
    <property type="evidence" value="ECO:0007669"/>
    <property type="project" value="UniProtKB-KW"/>
</dbReference>
<dbReference type="UniPathway" id="UPA00050">
    <property type="reaction ID" value="UER00063"/>
</dbReference>
<reference evidence="29 30" key="1">
    <citation type="submission" date="2018-11" db="EMBL/GenBank/DDBJ databases">
        <title>Draft genome sequence of Ferruginibacter sp. BO-59.</title>
        <authorList>
            <person name="Im W.T."/>
        </authorList>
    </citation>
    <scope>NUCLEOTIDE SEQUENCE [LARGE SCALE GENOMIC DNA]</scope>
    <source>
        <strain evidence="29 30">BO-59</strain>
    </source>
</reference>
<dbReference type="SUPFAM" id="SSF55347">
    <property type="entry name" value="Glyceraldehyde-3-phosphate dehydrogenase-like, C-terminal domain"/>
    <property type="match status" value="1"/>
</dbReference>
<keyword evidence="30" id="KW-1185">Reference proteome</keyword>
<dbReference type="Pfam" id="PF03447">
    <property type="entry name" value="NAD_binding_3"/>
    <property type="match status" value="1"/>
</dbReference>
<comment type="cofactor">
    <cofactor evidence="1">
        <name>a metal cation</name>
        <dbReference type="ChEBI" id="CHEBI:25213"/>
    </cofactor>
</comment>
<dbReference type="GO" id="GO:0004412">
    <property type="term" value="F:homoserine dehydrogenase activity"/>
    <property type="evidence" value="ECO:0007669"/>
    <property type="project" value="UniProtKB-EC"/>
</dbReference>
<dbReference type="InterPro" id="IPR036291">
    <property type="entry name" value="NAD(P)-bd_dom_sf"/>
</dbReference>
<dbReference type="InterPro" id="IPR005106">
    <property type="entry name" value="Asp/hSer_DH_NAD-bd"/>
</dbReference>
<protein>
    <submittedName>
        <fullName evidence="29">Bifunctional aspartate kinase/homoserine dehydrogenase I</fullName>
        <ecNumber evidence="29">1.1.1.3</ecNumber>
        <ecNumber evidence="29">2.7.2.4</ecNumber>
    </submittedName>
</protein>
<keyword evidence="13" id="KW-0479">Metal-binding</keyword>
<evidence type="ECO:0000256" key="16">
    <source>
        <dbReference type="ARBA" id="ARBA00022840"/>
    </source>
</evidence>
<dbReference type="GO" id="GO:0009089">
    <property type="term" value="P:lysine biosynthetic process via diaminopimelate"/>
    <property type="evidence" value="ECO:0007669"/>
    <property type="project" value="UniProtKB-UniPathway"/>
</dbReference>
<dbReference type="SUPFAM" id="SSF55021">
    <property type="entry name" value="ACT-like"/>
    <property type="match status" value="2"/>
</dbReference>
<dbReference type="NCBIfam" id="NF006959">
    <property type="entry name" value="PRK09436.1"/>
    <property type="match status" value="1"/>
</dbReference>
<dbReference type="CDD" id="cd04922">
    <property type="entry name" value="ACT_AKi-HSDH-ThrA_2"/>
    <property type="match status" value="1"/>
</dbReference>
<evidence type="ECO:0000256" key="13">
    <source>
        <dbReference type="ARBA" id="ARBA00022723"/>
    </source>
</evidence>
<dbReference type="InterPro" id="IPR018042">
    <property type="entry name" value="Aspartate_kinase_CS"/>
</dbReference>
<keyword evidence="20" id="KW-0915">Sodium</keyword>
<evidence type="ECO:0000256" key="7">
    <source>
        <dbReference type="ARBA" id="ARBA00007952"/>
    </source>
</evidence>
<keyword evidence="19" id="KW-0520">NAD</keyword>
<evidence type="ECO:0000256" key="22">
    <source>
        <dbReference type="ARBA" id="ARBA00023167"/>
    </source>
</evidence>
<evidence type="ECO:0000256" key="17">
    <source>
        <dbReference type="ARBA" id="ARBA00022857"/>
    </source>
</evidence>
<dbReference type="InterPro" id="IPR042199">
    <property type="entry name" value="AsparK_Bifunc_asparK/hSer_DH"/>
</dbReference>
<dbReference type="SUPFAM" id="SSF53633">
    <property type="entry name" value="Carbamate kinase-like"/>
    <property type="match status" value="1"/>
</dbReference>
<accession>A0A3M9NCV1</accession>
<dbReference type="EC" id="2.7.2.4" evidence="29"/>
<dbReference type="EMBL" id="RJJR01000009">
    <property type="protein sequence ID" value="RNI35652.1"/>
    <property type="molecule type" value="Genomic_DNA"/>
</dbReference>
<comment type="pathway">
    <text evidence="3">Amino-acid biosynthesis; L-methionine biosynthesis via de novo pathway; L-homoserine from L-aspartate: step 1/3.</text>
</comment>
<dbReference type="GO" id="GO:0009088">
    <property type="term" value="P:threonine biosynthetic process"/>
    <property type="evidence" value="ECO:0007669"/>
    <property type="project" value="UniProtKB-UniPathway"/>
</dbReference>
<keyword evidence="17" id="KW-0521">NADP</keyword>
<comment type="subunit">
    <text evidence="9">Homotetramer.</text>
</comment>
<evidence type="ECO:0000256" key="12">
    <source>
        <dbReference type="ARBA" id="ARBA00022697"/>
    </source>
</evidence>
<keyword evidence="22" id="KW-0486">Methionine biosynthesis</keyword>
<dbReference type="PIRSF" id="PIRSF000727">
    <property type="entry name" value="ThrA"/>
    <property type="match status" value="1"/>
</dbReference>
<dbReference type="Pfam" id="PF22468">
    <property type="entry name" value="ACT_9"/>
    <property type="match status" value="2"/>
</dbReference>
<dbReference type="InterPro" id="IPR045865">
    <property type="entry name" value="ACT-like_dom_sf"/>
</dbReference>
<dbReference type="OrthoDB" id="9799110at2"/>
<keyword evidence="12" id="KW-0791">Threonine biosynthesis</keyword>
<keyword evidence="16" id="KW-0067">ATP-binding</keyword>
<dbReference type="Pfam" id="PF00696">
    <property type="entry name" value="AA_kinase"/>
    <property type="match status" value="1"/>
</dbReference>
<dbReference type="Gene3D" id="3.30.2130.10">
    <property type="entry name" value="VC0802-like"/>
    <property type="match status" value="1"/>
</dbReference>
<dbReference type="Gene3D" id="1.20.120.1320">
    <property type="entry name" value="Aspartokinase, catalytic domain"/>
    <property type="match status" value="1"/>
</dbReference>